<dbReference type="EMBL" id="CP023270">
    <property type="protein sequence ID" value="AVJ31102.1"/>
    <property type="molecule type" value="Genomic_DNA"/>
</dbReference>
<evidence type="ECO:0000259" key="6">
    <source>
        <dbReference type="Pfam" id="PF02900"/>
    </source>
</evidence>
<dbReference type="SUPFAM" id="SSF53213">
    <property type="entry name" value="LigB-like"/>
    <property type="match status" value="1"/>
</dbReference>
<evidence type="ECO:0000313" key="7">
    <source>
        <dbReference type="EMBL" id="AVJ31102.1"/>
    </source>
</evidence>
<dbReference type="GO" id="GO:0016702">
    <property type="term" value="F:oxidoreductase activity, acting on single donors with incorporation of molecular oxygen, incorporation of two atoms of oxygen"/>
    <property type="evidence" value="ECO:0007669"/>
    <property type="project" value="UniProtKB-ARBA"/>
</dbReference>
<keyword evidence="7" id="KW-0223">Dioxygenase</keyword>
<dbReference type="GO" id="GO:0008270">
    <property type="term" value="F:zinc ion binding"/>
    <property type="evidence" value="ECO:0007669"/>
    <property type="project" value="InterPro"/>
</dbReference>
<dbReference type="PIRSF" id="PIRSF006157">
    <property type="entry name" value="Doxgns_DODA"/>
    <property type="match status" value="1"/>
</dbReference>
<accession>A0A2S0IGD2</accession>
<name>A0A2S0IGD2_9BURK</name>
<keyword evidence="5" id="KW-0560">Oxidoreductase</keyword>
<keyword evidence="3" id="KW-0479">Metal-binding</keyword>
<comment type="similarity">
    <text evidence="2">Belongs to the DODA-type extradiol aromatic ring-opening dioxygenase family.</text>
</comment>
<dbReference type="Pfam" id="PF02900">
    <property type="entry name" value="LigB"/>
    <property type="match status" value="1"/>
</dbReference>
<dbReference type="InterPro" id="IPR004183">
    <property type="entry name" value="Xdiol_dOase_suB"/>
</dbReference>
<organism evidence="7 8">
    <name type="scientific">Achromobacter spanius</name>
    <dbReference type="NCBI Taxonomy" id="217203"/>
    <lineage>
        <taxon>Bacteria</taxon>
        <taxon>Pseudomonadati</taxon>
        <taxon>Pseudomonadota</taxon>
        <taxon>Betaproteobacteria</taxon>
        <taxon>Burkholderiales</taxon>
        <taxon>Alcaligenaceae</taxon>
        <taxon>Achromobacter</taxon>
    </lineage>
</organism>
<feature type="domain" description="Extradiol ring-cleavage dioxygenase class III enzyme subunit B" evidence="6">
    <location>
        <begin position="13"/>
        <end position="252"/>
    </location>
</feature>
<dbReference type="Proteomes" id="UP000239477">
    <property type="component" value="Chromosome"/>
</dbReference>
<gene>
    <name evidence="7" type="ORF">CLM73_18390</name>
</gene>
<evidence type="ECO:0000313" key="8">
    <source>
        <dbReference type="Proteomes" id="UP000239477"/>
    </source>
</evidence>
<dbReference type="PANTHER" id="PTHR30096">
    <property type="entry name" value="4,5-DOPA DIOXYGENASE EXTRADIOL-LIKE PROTEIN"/>
    <property type="match status" value="1"/>
</dbReference>
<dbReference type="InterPro" id="IPR014436">
    <property type="entry name" value="Extradiol_dOase_DODA"/>
</dbReference>
<dbReference type="CDD" id="cd07363">
    <property type="entry name" value="45_DOPA_Dioxygenase"/>
    <property type="match status" value="1"/>
</dbReference>
<evidence type="ECO:0000256" key="5">
    <source>
        <dbReference type="ARBA" id="ARBA00023002"/>
    </source>
</evidence>
<evidence type="ECO:0000256" key="3">
    <source>
        <dbReference type="ARBA" id="ARBA00022723"/>
    </source>
</evidence>
<evidence type="ECO:0000256" key="2">
    <source>
        <dbReference type="ARBA" id="ARBA00007581"/>
    </source>
</evidence>
<sequence>MVSGGTAMRWPTLFVSHGSPMLAVEPGRTGPALAHWSAAQGRKPSGILVVSPHWMGEGLALSTRDQQVAWHDFGGFPPELYALQYAAPGSPELAERVQALLAESGIAADRDPRRPLDHGAWVPLRYLYPDVDVPVVQLSLDMGRDAAGQMELGRALARLRDEDILIIGSGSLTHNLRHVRMPQNAPAADYVPGFQAWYADKLAQHDVPALVDWQAQAPGAMQAHPHDDHLMPLYVALGAGGTKARRLNDEVSYGALAMDAYQFD</sequence>
<keyword evidence="8" id="KW-1185">Reference proteome</keyword>
<dbReference type="PANTHER" id="PTHR30096:SF0">
    <property type="entry name" value="4,5-DOPA DIOXYGENASE EXTRADIOL-LIKE PROTEIN"/>
    <property type="match status" value="1"/>
</dbReference>
<dbReference type="AlphaFoldDB" id="A0A2S0IGD2"/>
<dbReference type="OrthoDB" id="9790889at2"/>
<reference evidence="7 8" key="1">
    <citation type="submission" date="2017-09" db="EMBL/GenBank/DDBJ databases">
        <title>Genomic, metabolic, and phenotypic characteristics of bacterial isolates from the natural microbiome of the model nematode Caenorhabditis elegans.</title>
        <authorList>
            <person name="Zimmermann J."/>
            <person name="Obeng N."/>
            <person name="Yang W."/>
            <person name="Obeng O."/>
            <person name="Kissoyan K."/>
            <person name="Pees B."/>
            <person name="Dirksen P."/>
            <person name="Hoppner M."/>
            <person name="Franke A."/>
            <person name="Rosenstiel P."/>
            <person name="Leippe M."/>
            <person name="Dierking K."/>
            <person name="Kaleta C."/>
            <person name="Schulenburg H."/>
        </authorList>
    </citation>
    <scope>NUCLEOTIDE SEQUENCE [LARGE SCALE GENOMIC DNA]</scope>
    <source>
        <strain evidence="7 8">MYb73</strain>
    </source>
</reference>
<dbReference type="Gene3D" id="3.40.830.10">
    <property type="entry name" value="LigB-like"/>
    <property type="match status" value="1"/>
</dbReference>
<evidence type="ECO:0000256" key="4">
    <source>
        <dbReference type="ARBA" id="ARBA00022833"/>
    </source>
</evidence>
<evidence type="ECO:0000256" key="1">
    <source>
        <dbReference type="ARBA" id="ARBA00001947"/>
    </source>
</evidence>
<comment type="cofactor">
    <cofactor evidence="1">
        <name>Zn(2+)</name>
        <dbReference type="ChEBI" id="CHEBI:29105"/>
    </cofactor>
</comment>
<proteinExistence type="inferred from homology"/>
<keyword evidence="4" id="KW-0862">Zinc</keyword>
<dbReference type="GO" id="GO:0008198">
    <property type="term" value="F:ferrous iron binding"/>
    <property type="evidence" value="ECO:0007669"/>
    <property type="project" value="InterPro"/>
</dbReference>
<protein>
    <submittedName>
        <fullName evidence="7">Dioxygenase</fullName>
    </submittedName>
</protein>